<evidence type="ECO:0000256" key="10">
    <source>
        <dbReference type="ARBA" id="ARBA00023136"/>
    </source>
</evidence>
<gene>
    <name evidence="14" type="ORF">A3K90_00285</name>
</gene>
<keyword evidence="7 12" id="KW-1133">Transmembrane helix</keyword>
<dbReference type="GO" id="GO:0051539">
    <property type="term" value="F:4 iron, 4 sulfur cluster binding"/>
    <property type="evidence" value="ECO:0007669"/>
    <property type="project" value="UniProtKB-KW"/>
</dbReference>
<sequence>MNYGFVIDARKCIGCHACSVACKSENQVPLGVNRTWVKYVEKGTFPDTRRYFTVLRCNHCEEPPCVDICPVEALHKRPDGIVDFDSRRCIGCKACAQACPYNSVYIDPETQTTAKCSYCSHRVEIGLKPACTVICPQQAIISGDLDDPQSEISKLVANERTVVRKPEKGTSPNVFYINGDGASLDPFQAPEEGAYMWSAQSRGVGHFAKHAVHGEGHGVPDQSAAGSHGAKTKAGAPRRVYDAPSKGSVWGWEVPAYVWSKAVSAGAFLLLFAFALLPDVALSPAMQWGLWAISLVFLALTGGFLVKDLDRPDRFSSVMLRPQFGSWLVRGGLTITGYGAFLALWGAGTWFSLPLLASAGLWGGAAMALLTAVYTAFLFGSAKGRDFWQSPMLSLHMLLNSVIAGGAAMTLLSLFIGINEGAAGQLKMVLAGAFVLHLIVMATELYGRHPSVGAERAAEAIRSGSLKRDFWYGSVLLGNLLPLLAVLVPTGSLTLAVASIFALGGVFYTEKVWVKAPQTISLS</sequence>
<evidence type="ECO:0000256" key="3">
    <source>
        <dbReference type="ARBA" id="ARBA00022475"/>
    </source>
</evidence>
<keyword evidence="8" id="KW-0408">Iron</keyword>
<dbReference type="PANTHER" id="PTHR43177">
    <property type="entry name" value="PROTEIN NRFC"/>
    <property type="match status" value="1"/>
</dbReference>
<feature type="transmembrane region" description="Helical" evidence="12">
    <location>
        <begin position="494"/>
        <end position="514"/>
    </location>
</feature>
<evidence type="ECO:0000256" key="12">
    <source>
        <dbReference type="SAM" id="Phobius"/>
    </source>
</evidence>
<evidence type="ECO:0000256" key="9">
    <source>
        <dbReference type="ARBA" id="ARBA00023014"/>
    </source>
</evidence>
<dbReference type="Gene3D" id="1.20.1630.10">
    <property type="entry name" value="Formate dehydrogenase/DMSO reductase domain"/>
    <property type="match status" value="1"/>
</dbReference>
<dbReference type="PANTHER" id="PTHR43177:SF3">
    <property type="entry name" value="PROTEIN NRFC HOMOLOG"/>
    <property type="match status" value="1"/>
</dbReference>
<comment type="similarity">
    <text evidence="2">Belongs to the NrfD family.</text>
</comment>
<dbReference type="InterPro" id="IPR017900">
    <property type="entry name" value="4Fe4S_Fe_S_CS"/>
</dbReference>
<evidence type="ECO:0000256" key="11">
    <source>
        <dbReference type="SAM" id="MobiDB-lite"/>
    </source>
</evidence>
<dbReference type="InterPro" id="IPR017896">
    <property type="entry name" value="4Fe4S_Fe-S-bd"/>
</dbReference>
<dbReference type="PROSITE" id="PS51379">
    <property type="entry name" value="4FE4S_FER_2"/>
    <property type="match status" value="3"/>
</dbReference>
<keyword evidence="9" id="KW-0411">Iron-sulfur</keyword>
<feature type="domain" description="4Fe-4S ferredoxin-type" evidence="13">
    <location>
        <begin position="80"/>
        <end position="109"/>
    </location>
</feature>
<feature type="domain" description="4Fe-4S ferredoxin-type" evidence="13">
    <location>
        <begin position="48"/>
        <end position="79"/>
    </location>
</feature>
<keyword evidence="10 12" id="KW-0472">Membrane</keyword>
<dbReference type="CDD" id="cd10551">
    <property type="entry name" value="PsrB"/>
    <property type="match status" value="1"/>
</dbReference>
<evidence type="ECO:0000256" key="4">
    <source>
        <dbReference type="ARBA" id="ARBA00022485"/>
    </source>
</evidence>
<keyword evidence="5 12" id="KW-0812">Transmembrane</keyword>
<proteinExistence type="inferred from homology"/>
<dbReference type="AlphaFoldDB" id="A0A165M8Y3"/>
<dbReference type="EMBL" id="LVWG01000016">
    <property type="protein sequence ID" value="KZK74954.1"/>
    <property type="molecule type" value="Genomic_DNA"/>
</dbReference>
<feature type="transmembrane region" description="Helical" evidence="12">
    <location>
        <begin position="288"/>
        <end position="306"/>
    </location>
</feature>
<feature type="domain" description="4Fe-4S ferredoxin-type" evidence="13">
    <location>
        <begin position="3"/>
        <end position="33"/>
    </location>
</feature>
<feature type="transmembrane region" description="Helical" evidence="12">
    <location>
        <begin position="392"/>
        <end position="416"/>
    </location>
</feature>
<evidence type="ECO:0000256" key="7">
    <source>
        <dbReference type="ARBA" id="ARBA00022989"/>
    </source>
</evidence>
<dbReference type="Gene3D" id="3.30.70.20">
    <property type="match status" value="2"/>
</dbReference>
<dbReference type="InterPro" id="IPR005614">
    <property type="entry name" value="NrfD-like"/>
</dbReference>
<evidence type="ECO:0000256" key="1">
    <source>
        <dbReference type="ARBA" id="ARBA00004651"/>
    </source>
</evidence>
<evidence type="ECO:0000256" key="6">
    <source>
        <dbReference type="ARBA" id="ARBA00022723"/>
    </source>
</evidence>
<feature type="region of interest" description="Disordered" evidence="11">
    <location>
        <begin position="219"/>
        <end position="239"/>
    </location>
</feature>
<dbReference type="GO" id="GO:0046872">
    <property type="term" value="F:metal ion binding"/>
    <property type="evidence" value="ECO:0007669"/>
    <property type="project" value="UniProtKB-KW"/>
</dbReference>
<feature type="transmembrane region" description="Helical" evidence="12">
    <location>
        <begin position="327"/>
        <end position="347"/>
    </location>
</feature>
<reference evidence="14 15" key="1">
    <citation type="submission" date="2016-03" db="EMBL/GenBank/DDBJ databases">
        <title>Speciation and ecological success in dimly lit waters: horizontal gene transfer in a green sulfur bacteria bloom unveiled by metagenomic assembly.</title>
        <authorList>
            <person name="Llorens-Mares T."/>
            <person name="Liu Z."/>
            <person name="Allen L.Z."/>
            <person name="Rusch D.B."/>
            <person name="Craig M.T."/>
            <person name="Dupont C.L."/>
            <person name="Bryant D.A."/>
            <person name="Casamayor E.O."/>
        </authorList>
    </citation>
    <scope>NUCLEOTIDE SEQUENCE [LARGE SCALE GENOMIC DNA]</scope>
    <source>
        <strain evidence="14">CIII</strain>
    </source>
</reference>
<evidence type="ECO:0000313" key="15">
    <source>
        <dbReference type="Proteomes" id="UP000076481"/>
    </source>
</evidence>
<dbReference type="InterPro" id="IPR050954">
    <property type="entry name" value="ET_IronSulfur_Cluster-Binding"/>
</dbReference>
<dbReference type="RefSeq" id="WP_303680894.1">
    <property type="nucleotide sequence ID" value="NZ_LVWG01000016.1"/>
</dbReference>
<keyword evidence="3" id="KW-1003">Cell membrane</keyword>
<evidence type="ECO:0000256" key="2">
    <source>
        <dbReference type="ARBA" id="ARBA00008929"/>
    </source>
</evidence>
<comment type="subcellular location">
    <subcellularLocation>
        <location evidence="1">Cell membrane</location>
        <topology evidence="1">Multi-pass membrane protein</topology>
    </subcellularLocation>
</comment>
<feature type="transmembrane region" description="Helical" evidence="12">
    <location>
        <begin position="359"/>
        <end position="380"/>
    </location>
</feature>
<evidence type="ECO:0000313" key="14">
    <source>
        <dbReference type="EMBL" id="KZK74954.1"/>
    </source>
</evidence>
<dbReference type="PROSITE" id="PS00198">
    <property type="entry name" value="4FE4S_FER_1"/>
    <property type="match status" value="1"/>
</dbReference>
<keyword evidence="6" id="KW-0479">Metal-binding</keyword>
<feature type="transmembrane region" description="Helical" evidence="12">
    <location>
        <begin position="256"/>
        <end position="276"/>
    </location>
</feature>
<dbReference type="SUPFAM" id="SSF54862">
    <property type="entry name" value="4Fe-4S ferredoxins"/>
    <property type="match status" value="1"/>
</dbReference>
<evidence type="ECO:0000259" key="13">
    <source>
        <dbReference type="PROSITE" id="PS51379"/>
    </source>
</evidence>
<dbReference type="Pfam" id="PF13247">
    <property type="entry name" value="Fer4_11"/>
    <property type="match status" value="1"/>
</dbReference>
<dbReference type="Proteomes" id="UP000076481">
    <property type="component" value="Unassembled WGS sequence"/>
</dbReference>
<evidence type="ECO:0000256" key="5">
    <source>
        <dbReference type="ARBA" id="ARBA00022692"/>
    </source>
</evidence>
<dbReference type="GO" id="GO:0005886">
    <property type="term" value="C:plasma membrane"/>
    <property type="evidence" value="ECO:0007669"/>
    <property type="project" value="UniProtKB-SubCell"/>
</dbReference>
<accession>A0A165M8Y3</accession>
<name>A0A165M8Y3_PELLU</name>
<evidence type="ECO:0000256" key="8">
    <source>
        <dbReference type="ARBA" id="ARBA00023004"/>
    </source>
</evidence>
<dbReference type="Pfam" id="PF03916">
    <property type="entry name" value="NrfD"/>
    <property type="match status" value="1"/>
</dbReference>
<organism evidence="14 15">
    <name type="scientific">Pelodictyon luteolum</name>
    <dbReference type="NCBI Taxonomy" id="1100"/>
    <lineage>
        <taxon>Bacteria</taxon>
        <taxon>Pseudomonadati</taxon>
        <taxon>Chlorobiota</taxon>
        <taxon>Chlorobiia</taxon>
        <taxon>Chlorobiales</taxon>
        <taxon>Chlorobiaceae</taxon>
        <taxon>Chlorobium/Pelodictyon group</taxon>
        <taxon>Pelodictyon</taxon>
    </lineage>
</organism>
<keyword evidence="4" id="KW-0004">4Fe-4S</keyword>
<protein>
    <submittedName>
        <fullName evidence="14">4Fe-4S ferredoxin</fullName>
    </submittedName>
</protein>
<comment type="caution">
    <text evidence="14">The sequence shown here is derived from an EMBL/GenBank/DDBJ whole genome shotgun (WGS) entry which is preliminary data.</text>
</comment>